<dbReference type="SUPFAM" id="SSF89796">
    <property type="entry name" value="CoA-transferase family III (CaiB/BaiF)"/>
    <property type="match status" value="1"/>
</dbReference>
<dbReference type="RefSeq" id="WP_258329882.1">
    <property type="nucleotide sequence ID" value="NZ_JAPTGG010000001.1"/>
</dbReference>
<dbReference type="Gene3D" id="3.30.1540.10">
    <property type="entry name" value="formyl-coa transferase, domain 3"/>
    <property type="match status" value="1"/>
</dbReference>
<organism evidence="2 3">
    <name type="scientific">Dasania phycosphaerae</name>
    <dbReference type="NCBI Taxonomy" id="2950436"/>
    <lineage>
        <taxon>Bacteria</taxon>
        <taxon>Pseudomonadati</taxon>
        <taxon>Pseudomonadota</taxon>
        <taxon>Gammaproteobacteria</taxon>
        <taxon>Cellvibrionales</taxon>
        <taxon>Spongiibacteraceae</taxon>
        <taxon>Dasania</taxon>
    </lineage>
</organism>
<dbReference type="InterPro" id="IPR023606">
    <property type="entry name" value="CoA-Trfase_III_dom_1_sf"/>
</dbReference>
<dbReference type="AlphaFoldDB" id="A0A9J6RH17"/>
<gene>
    <name evidence="2" type="ORF">O0V09_00920</name>
</gene>
<dbReference type="GO" id="GO:0016740">
    <property type="term" value="F:transferase activity"/>
    <property type="evidence" value="ECO:0007669"/>
    <property type="project" value="UniProtKB-KW"/>
</dbReference>
<evidence type="ECO:0000313" key="3">
    <source>
        <dbReference type="Proteomes" id="UP001069090"/>
    </source>
</evidence>
<comment type="caution">
    <text evidence="2">The sequence shown here is derived from an EMBL/GenBank/DDBJ whole genome shotgun (WGS) entry which is preliminary data.</text>
</comment>
<reference evidence="2 3" key="1">
    <citation type="submission" date="2022-12" db="EMBL/GenBank/DDBJ databases">
        <title>Dasania phycosphaerae sp. nov., isolated from particulate material of the south coast of Korea.</title>
        <authorList>
            <person name="Jiang Y."/>
        </authorList>
    </citation>
    <scope>NUCLEOTIDE SEQUENCE [LARGE SCALE GENOMIC DNA]</scope>
    <source>
        <strain evidence="2 3">GY-19</strain>
    </source>
</reference>
<evidence type="ECO:0000256" key="1">
    <source>
        <dbReference type="ARBA" id="ARBA00022679"/>
    </source>
</evidence>
<evidence type="ECO:0000313" key="2">
    <source>
        <dbReference type="EMBL" id="MCZ0863739.1"/>
    </source>
</evidence>
<dbReference type="InterPro" id="IPR050509">
    <property type="entry name" value="CoA-transferase_III"/>
</dbReference>
<sequence>MCRSKTELDAFIASQRLSNCFEGLPLQGKRVLDMSTVIAAPYAAALLGDAGAEVLKIENPKAPDGLRSWGTIKENGIEPYYAVIGRNKLPVTVNLKNEHGKALFLDLVKQSDVLIENMRVGVMERLGLTQQELLAVNPGLIIAKVSGYGTSGPNAEQPGFGTLAEAYSGFTYLNGHAESGPTSPPNALADLTTGVHLAFAVSLALANQERGVKGGQLIDISLYEPLLGYLGGEFLHYKLTGENPEPIGNELRAASPRNNYQTKDGKWIALSCSSQKPWEKLAQVMGHDNLIKDPRFLTNNERIEPANRKALNGIIQDWLKNHTKAEALEICRRENITAGPIMAMRDIDVDEHMQQRESFITLEDPATGIALKFPNVPFRLTGQPTRIRFPGLPHGSANDTVYKELLGYNEGQISELKAMGAI</sequence>
<dbReference type="EMBL" id="JAPTGG010000001">
    <property type="protein sequence ID" value="MCZ0863739.1"/>
    <property type="molecule type" value="Genomic_DNA"/>
</dbReference>
<keyword evidence="3" id="KW-1185">Reference proteome</keyword>
<dbReference type="Pfam" id="PF02515">
    <property type="entry name" value="CoA_transf_3"/>
    <property type="match status" value="1"/>
</dbReference>
<dbReference type="Proteomes" id="UP001069090">
    <property type="component" value="Unassembled WGS sequence"/>
</dbReference>
<dbReference type="Gene3D" id="3.40.50.10540">
    <property type="entry name" value="Crotonobetainyl-coa:carnitine coa-transferase, domain 1"/>
    <property type="match status" value="1"/>
</dbReference>
<dbReference type="PANTHER" id="PTHR48228:SF6">
    <property type="entry name" value="L-CARNITINE COA-TRANSFERASE"/>
    <property type="match status" value="1"/>
</dbReference>
<accession>A0A9J6RH17</accession>
<keyword evidence="1 2" id="KW-0808">Transferase</keyword>
<protein>
    <submittedName>
        <fullName evidence="2">CoA transferase</fullName>
    </submittedName>
</protein>
<dbReference type="InterPro" id="IPR044855">
    <property type="entry name" value="CoA-Trfase_III_dom3_sf"/>
</dbReference>
<proteinExistence type="predicted"/>
<dbReference type="InterPro" id="IPR003673">
    <property type="entry name" value="CoA-Trfase_fam_III"/>
</dbReference>
<dbReference type="PANTHER" id="PTHR48228">
    <property type="entry name" value="SUCCINYL-COA--D-CITRAMALATE COA-TRANSFERASE"/>
    <property type="match status" value="1"/>
</dbReference>
<name>A0A9J6RH17_9GAMM</name>